<accession>A0A6J2Q9M4</accession>
<name>A0A6J2Q9M4_COTGO</name>
<evidence type="ECO:0000256" key="1">
    <source>
        <dbReference type="ARBA" id="ARBA00004141"/>
    </source>
</evidence>
<keyword evidence="4" id="KW-0406">Ion transport</keyword>
<evidence type="ECO:0000256" key="9">
    <source>
        <dbReference type="SAM" id="SignalP"/>
    </source>
</evidence>
<dbReference type="KEGG" id="cgob:115013212"/>
<comment type="subcellular location">
    <subcellularLocation>
        <location evidence="1">Membrane</location>
        <topology evidence="1">Multi-pass membrane protein</topology>
    </subcellularLocation>
</comment>
<dbReference type="GO" id="GO:0016020">
    <property type="term" value="C:membrane"/>
    <property type="evidence" value="ECO:0007669"/>
    <property type="project" value="UniProtKB-SubCell"/>
</dbReference>
<evidence type="ECO:0000256" key="4">
    <source>
        <dbReference type="ARBA" id="ARBA00022568"/>
    </source>
</evidence>
<keyword evidence="9" id="KW-0732">Signal</keyword>
<dbReference type="InterPro" id="IPR044880">
    <property type="entry name" value="NCX_ion-bd_dom_sf"/>
</dbReference>
<proteinExistence type="predicted"/>
<keyword evidence="11" id="KW-1185">Reference proteome</keyword>
<feature type="domain" description="Sodium/calcium exchanger membrane region" evidence="10">
    <location>
        <begin position="107"/>
        <end position="246"/>
    </location>
</feature>
<sequence>MSSAVYLSLLLLVLLETQQVTSGSHVLRNQRGVGLARLSLNTTLTMMSQNNNDKCDLVMNLSAADRCAFVKNTTDCNMEDGFINYLNVAFCLLPPNLTPLTITLCIIWLLFLFVILGLTASKFFCPNLSAISTSLHLTHNVAGVTFLALGNGAPDVFSAMAAFSHPHTAGLAVGALFGAGIFVTTVVAGSVALVKPFAVASRPFLRDVIFYMVAVFWTFLMLFRGTTTLGEILGYLSLYVVYVLTVVISAYIYNRQKHSMNSSVQSVAHIPAEFHLSDSSDDDDVPCLNGGSVQQEYESEYRPLLPYAESTSQILLSSLNPVDNRKWRRKSRSWRVLKVLKTPLEVLLLLCIPVVDPDKDDRNWRRPLNCLHLITAPLACVFSFQSGEYGNYMIQGQFPLWLLTLLLGLFLSAIVFCTTTNDSPPRYHSLFALLGFVVSALLISAAASEVVSLLHMLGVVLSLSNTVLGLTLLAWGNSIGDCFSDITIARQGYPRMAISACFGGIIFNMLLGVGLGCLMQMVQTQSDVQFDPEGLLTWVLAGSLGLSLVLSFVIVPLSKFHLGRTYGIFLLVFYAVFLLIALLTEFGKIRIV</sequence>
<dbReference type="InParanoid" id="A0A6J2Q9M4"/>
<keyword evidence="7 8" id="KW-0472">Membrane</keyword>
<evidence type="ECO:0000256" key="2">
    <source>
        <dbReference type="ARBA" id="ARBA00022448"/>
    </source>
</evidence>
<dbReference type="Proteomes" id="UP000504630">
    <property type="component" value="Chromosome 9"/>
</dbReference>
<evidence type="ECO:0000256" key="6">
    <source>
        <dbReference type="ARBA" id="ARBA00022989"/>
    </source>
</evidence>
<evidence type="ECO:0000256" key="5">
    <source>
        <dbReference type="ARBA" id="ARBA00022692"/>
    </source>
</evidence>
<protein>
    <submittedName>
        <fullName evidence="12">Mitochondrial sodium/calcium exchanger protein isoform X1</fullName>
    </submittedName>
</protein>
<feature type="chain" id="PRO_5026772759" evidence="9">
    <location>
        <begin position="24"/>
        <end position="592"/>
    </location>
</feature>
<feature type="transmembrane region" description="Helical" evidence="8">
    <location>
        <begin position="398"/>
        <end position="418"/>
    </location>
</feature>
<dbReference type="PANTHER" id="PTHR12266">
    <property type="entry name" value="NA+/CA2+ K+ INDEPENDENT EXCHANGER"/>
    <property type="match status" value="1"/>
</dbReference>
<evidence type="ECO:0000256" key="3">
    <source>
        <dbReference type="ARBA" id="ARBA00022449"/>
    </source>
</evidence>
<evidence type="ECO:0000313" key="12">
    <source>
        <dbReference type="RefSeq" id="XP_029295143.1"/>
    </source>
</evidence>
<keyword evidence="4" id="KW-0109">Calcium transport</keyword>
<dbReference type="GO" id="GO:0005432">
    <property type="term" value="F:calcium:sodium antiporter activity"/>
    <property type="evidence" value="ECO:0007669"/>
    <property type="project" value="TreeGrafter"/>
</dbReference>
<evidence type="ECO:0000256" key="8">
    <source>
        <dbReference type="SAM" id="Phobius"/>
    </source>
</evidence>
<feature type="transmembrane region" description="Helical" evidence="8">
    <location>
        <begin position="535"/>
        <end position="554"/>
    </location>
</feature>
<dbReference type="GeneID" id="115013212"/>
<dbReference type="PANTHER" id="PTHR12266:SF0">
    <property type="entry name" value="MITOCHONDRIAL SODIUM_CALCIUM EXCHANGER PROTEIN"/>
    <property type="match status" value="1"/>
</dbReference>
<feature type="transmembrane region" description="Helical" evidence="8">
    <location>
        <begin position="208"/>
        <end position="226"/>
    </location>
</feature>
<feature type="transmembrane region" description="Helical" evidence="8">
    <location>
        <begin position="232"/>
        <end position="253"/>
    </location>
</feature>
<dbReference type="Pfam" id="PF01699">
    <property type="entry name" value="Na_Ca_ex"/>
    <property type="match status" value="2"/>
</dbReference>
<dbReference type="AlphaFoldDB" id="A0A6J2Q9M4"/>
<dbReference type="GO" id="GO:0099093">
    <property type="term" value="P:calcium export from the mitochondrion"/>
    <property type="evidence" value="ECO:0007669"/>
    <property type="project" value="TreeGrafter"/>
</dbReference>
<keyword evidence="5 8" id="KW-0812">Transmembrane</keyword>
<dbReference type="RefSeq" id="XP_029295143.1">
    <property type="nucleotide sequence ID" value="XM_029439283.1"/>
</dbReference>
<dbReference type="CTD" id="80024"/>
<evidence type="ECO:0000259" key="10">
    <source>
        <dbReference type="Pfam" id="PF01699"/>
    </source>
</evidence>
<keyword evidence="2" id="KW-0813">Transport</keyword>
<gene>
    <name evidence="12" type="primary">slc8b1</name>
</gene>
<feature type="transmembrane region" description="Helical" evidence="8">
    <location>
        <begin position="430"/>
        <end position="447"/>
    </location>
</feature>
<feature type="transmembrane region" description="Helical" evidence="8">
    <location>
        <begin position="453"/>
        <end position="475"/>
    </location>
</feature>
<dbReference type="Gene3D" id="1.20.1420.30">
    <property type="entry name" value="NCX, central ion-binding region"/>
    <property type="match status" value="2"/>
</dbReference>
<keyword evidence="4" id="KW-0106">Calcium</keyword>
<feature type="transmembrane region" description="Helical" evidence="8">
    <location>
        <begin position="100"/>
        <end position="120"/>
    </location>
</feature>
<keyword evidence="6 8" id="KW-1133">Transmembrane helix</keyword>
<dbReference type="GO" id="GO:0006874">
    <property type="term" value="P:intracellular calcium ion homeostasis"/>
    <property type="evidence" value="ECO:0007669"/>
    <property type="project" value="TreeGrafter"/>
</dbReference>
<dbReference type="OrthoDB" id="407410at2759"/>
<evidence type="ECO:0000256" key="7">
    <source>
        <dbReference type="ARBA" id="ARBA00023136"/>
    </source>
</evidence>
<feature type="transmembrane region" description="Helical" evidence="8">
    <location>
        <begin position="141"/>
        <end position="163"/>
    </location>
</feature>
<dbReference type="InterPro" id="IPR004837">
    <property type="entry name" value="NaCa_Exmemb"/>
</dbReference>
<keyword evidence="3" id="KW-0050">Antiport</keyword>
<feature type="domain" description="Sodium/calcium exchanger membrane region" evidence="10">
    <location>
        <begin position="432"/>
        <end position="582"/>
    </location>
</feature>
<feature type="transmembrane region" description="Helical" evidence="8">
    <location>
        <begin position="496"/>
        <end position="523"/>
    </location>
</feature>
<reference evidence="12" key="1">
    <citation type="submission" date="2025-08" db="UniProtKB">
        <authorList>
            <consortium name="RefSeq"/>
        </authorList>
    </citation>
    <scope>IDENTIFICATION</scope>
</reference>
<feature type="signal peptide" evidence="9">
    <location>
        <begin position="1"/>
        <end position="23"/>
    </location>
</feature>
<feature type="transmembrane region" description="Helical" evidence="8">
    <location>
        <begin position="566"/>
        <end position="584"/>
    </location>
</feature>
<evidence type="ECO:0000313" key="11">
    <source>
        <dbReference type="Proteomes" id="UP000504630"/>
    </source>
</evidence>
<feature type="transmembrane region" description="Helical" evidence="8">
    <location>
        <begin position="169"/>
        <end position="196"/>
    </location>
</feature>
<dbReference type="InterPro" id="IPR051359">
    <property type="entry name" value="CaCA_antiporter"/>
</dbReference>
<organism evidence="11 12">
    <name type="scientific">Cottoperca gobio</name>
    <name type="common">Frogmouth</name>
    <name type="synonym">Aphritis gobio</name>
    <dbReference type="NCBI Taxonomy" id="56716"/>
    <lineage>
        <taxon>Eukaryota</taxon>
        <taxon>Metazoa</taxon>
        <taxon>Chordata</taxon>
        <taxon>Craniata</taxon>
        <taxon>Vertebrata</taxon>
        <taxon>Euteleostomi</taxon>
        <taxon>Actinopterygii</taxon>
        <taxon>Neopterygii</taxon>
        <taxon>Teleostei</taxon>
        <taxon>Neoteleostei</taxon>
        <taxon>Acanthomorphata</taxon>
        <taxon>Eupercaria</taxon>
        <taxon>Perciformes</taxon>
        <taxon>Notothenioidei</taxon>
        <taxon>Bovichtidae</taxon>
        <taxon>Cottoperca</taxon>
    </lineage>
</organism>